<evidence type="ECO:0000313" key="1">
    <source>
        <dbReference type="EMBL" id="BAP57943.1"/>
    </source>
</evidence>
<organism evidence="1 2">
    <name type="scientific">Thioploca ingrica</name>
    <dbReference type="NCBI Taxonomy" id="40754"/>
    <lineage>
        <taxon>Bacteria</taxon>
        <taxon>Pseudomonadati</taxon>
        <taxon>Pseudomonadota</taxon>
        <taxon>Gammaproteobacteria</taxon>
        <taxon>Thiotrichales</taxon>
        <taxon>Thiotrichaceae</taxon>
        <taxon>Thioploca</taxon>
    </lineage>
</organism>
<dbReference type="KEGG" id="tig:THII_3646"/>
<proteinExistence type="predicted"/>
<reference evidence="1 2" key="1">
    <citation type="journal article" date="2014" name="ISME J.">
        <title>Ecophysiology of Thioploca ingrica as revealed by the complete genome sequence supplemented with proteomic evidence.</title>
        <authorList>
            <person name="Kojima H."/>
            <person name="Ogura Y."/>
            <person name="Yamamoto N."/>
            <person name="Togashi T."/>
            <person name="Mori H."/>
            <person name="Watanabe T."/>
            <person name="Nemoto F."/>
            <person name="Kurokawa K."/>
            <person name="Hayashi T."/>
            <person name="Fukui M."/>
        </authorList>
    </citation>
    <scope>NUCLEOTIDE SEQUENCE [LARGE SCALE GENOMIC DNA]</scope>
</reference>
<keyword evidence="1" id="KW-0675">Receptor</keyword>
<protein>
    <submittedName>
        <fullName evidence="1">Receptor protein kinase-like protein</fullName>
    </submittedName>
</protein>
<dbReference type="EMBL" id="AP014633">
    <property type="protein sequence ID" value="BAP57943.1"/>
    <property type="molecule type" value="Genomic_DNA"/>
</dbReference>
<sequence length="675" mass="69924">MPGASVIIKVGSQFSQFSKRDDWWWEGDGGPLLNTGEIKGGRGGDGRYYAAAGGDALALGRNTTNQGLIQAGDGGDLTSTNAGQAGRGGVTQIWGKLGGPGYLYNQHGAQALAENGGHCQPNVASQVGGHGGNLWLVSLPDVYLSNGIYRAGQGGEHCQNAAGDGEVIIEPNIIDISGAKTRVSGGNITIFGGANWILDLRNTAELILDATGDITLATGEGGIIDLRGNQTTLLKAQGQVNLFSDTILVDDGFTFKDLIAAKQIVVGPSQLLRDVSLTAPRHVLGQPQTNLALNFTLTNNGPQAETYTLALHDPAQWTSLLLSSTLTVAELTSVTVSVPVILPATSDITNTVTLTATSQADPIVTASAQVAIIVITQPPLIDLATLNTFLTSQQLPTVSSLLVAEPAAVVDEPLAEANDPVIPATAAEIELRLAENPQPSATANNTSETIEESDAMVNPTVDAVAITDNFPVNLNPISQLAPTVVTVAEPDDSPQCPLNTNLIDWPCHNEGQILRDVTLGSHASISGGSVAGTIDNQGWLSQIEVESGANIKGGTLAGVIENHSSIDGTLTNIFLADESTLIGGAVSGHINGHCENPARLEQVLIKSPSDLNCLILGEGVQLSDNVKFQAVQIVASPPVTPSSQAEILLPALETVALDEQAQPHTTSALIAGVSR</sequence>
<dbReference type="STRING" id="40754.THII_3646"/>
<dbReference type="HOGENOM" id="CLU_407045_0_0_6"/>
<dbReference type="GO" id="GO:0016301">
    <property type="term" value="F:kinase activity"/>
    <property type="evidence" value="ECO:0007669"/>
    <property type="project" value="UniProtKB-KW"/>
</dbReference>
<keyword evidence="2" id="KW-1185">Reference proteome</keyword>
<keyword evidence="1" id="KW-0808">Transferase</keyword>
<name>A0A090AHU6_9GAMM</name>
<evidence type="ECO:0000313" key="2">
    <source>
        <dbReference type="Proteomes" id="UP000031623"/>
    </source>
</evidence>
<keyword evidence="1" id="KW-0418">Kinase</keyword>
<dbReference type="AlphaFoldDB" id="A0A090AHU6"/>
<gene>
    <name evidence="1" type="ORF">THII_3646</name>
</gene>
<accession>A0A090AHU6</accession>
<dbReference type="Proteomes" id="UP000031623">
    <property type="component" value="Chromosome"/>
</dbReference>